<feature type="transmembrane region" description="Helical" evidence="7">
    <location>
        <begin position="473"/>
        <end position="491"/>
    </location>
</feature>
<dbReference type="Pfam" id="PF00860">
    <property type="entry name" value="Xan_ur_permease"/>
    <property type="match status" value="2"/>
</dbReference>
<evidence type="ECO:0000256" key="3">
    <source>
        <dbReference type="ARBA" id="ARBA00022448"/>
    </source>
</evidence>
<evidence type="ECO:0000256" key="4">
    <source>
        <dbReference type="ARBA" id="ARBA00022692"/>
    </source>
</evidence>
<dbReference type="AlphaFoldDB" id="A0A9N8DQ74"/>
<feature type="transmembrane region" description="Helical" evidence="7">
    <location>
        <begin position="85"/>
        <end position="107"/>
    </location>
</feature>
<keyword evidence="9" id="KW-1185">Reference proteome</keyword>
<feature type="transmembrane region" description="Helical" evidence="7">
    <location>
        <begin position="158"/>
        <end position="176"/>
    </location>
</feature>
<feature type="transmembrane region" description="Helical" evidence="7">
    <location>
        <begin position="256"/>
        <end position="274"/>
    </location>
</feature>
<protein>
    <submittedName>
        <fullName evidence="8">Purine permease C1399.01c</fullName>
    </submittedName>
</protein>
<comment type="subcellular location">
    <subcellularLocation>
        <location evidence="1">Membrane</location>
        <topology evidence="1">Multi-pass membrane protein</topology>
    </subcellularLocation>
</comment>
<evidence type="ECO:0000256" key="7">
    <source>
        <dbReference type="SAM" id="Phobius"/>
    </source>
</evidence>
<feature type="transmembrane region" description="Helical" evidence="7">
    <location>
        <begin position="318"/>
        <end position="342"/>
    </location>
</feature>
<dbReference type="Proteomes" id="UP001153069">
    <property type="component" value="Unassembled WGS sequence"/>
</dbReference>
<gene>
    <name evidence="8" type="ORF">SEMRO_276_G106080.1</name>
</gene>
<sequence>MGLKENLVGDPERYDYSSMCMPNNPWSTAPKKKLNFYAKDEKIPILLALVMGLQHAFAMVGGLVTPPLVVFKFSVDFMDQDLQQYAIAAALITSGICSFINIMKLPIPFTQQIFGRQMFLGSGVLSVMGTSFTFLPIYEIAIQQMKDDGIDGRDAYGKMLGTTMLCCLLELFFSVVPVRYIKRIFPPIVTAITVILIGVALIGTGMKYWGGGVVCAEMGWKEHAHITNYDPPLSFPPPFPTCANGEVELGYGSPEYIGLGFSVMVGLVFIEIFGSTFMKNCNVFLALLFGYFVAGVSSHDGYSYVDSDAIKNANPITFLWVETFPIGFYGPAVIPLLIAYLVTTVETIGDLTAVYEVSELDTEGEEYQESIQGGLTADAIGSILASLFTTLPNTTFSQNNGVIALTKCASRRAGLACGMWLVFMGVFSKIAGIITSIPDAVLGGMTIFLFANVLASGIALASTLDLHSRRVKFIMALSLAIGVGVTVWPFAFLDMRGSSYTANFWQCADCSETLKGLRNGVSIFLSTGYCVGTVAAMFLNAILPADAGVNMGHGDDEDAIVSDETNKAGQVVEDEASEVATDDVEAIKRDISDAEVNEVSA</sequence>
<dbReference type="OrthoDB" id="37270at2759"/>
<dbReference type="PANTHER" id="PTHR42810">
    <property type="entry name" value="PURINE PERMEASE C1399.01C-RELATED"/>
    <property type="match status" value="1"/>
</dbReference>
<evidence type="ECO:0000313" key="8">
    <source>
        <dbReference type="EMBL" id="CAB9506722.1"/>
    </source>
</evidence>
<reference evidence="8" key="1">
    <citation type="submission" date="2020-06" db="EMBL/GenBank/DDBJ databases">
        <authorList>
            <consortium name="Plant Systems Biology data submission"/>
        </authorList>
    </citation>
    <scope>NUCLEOTIDE SEQUENCE</scope>
    <source>
        <strain evidence="8">D6</strain>
    </source>
</reference>
<keyword evidence="6 7" id="KW-0472">Membrane</keyword>
<accession>A0A9N8DQ74</accession>
<proteinExistence type="inferred from homology"/>
<dbReference type="GO" id="GO:0042907">
    <property type="term" value="F:xanthine transmembrane transporter activity"/>
    <property type="evidence" value="ECO:0007669"/>
    <property type="project" value="TreeGrafter"/>
</dbReference>
<name>A0A9N8DQ74_9STRA</name>
<comment type="similarity">
    <text evidence="2">Belongs to the nucleobase:cation symporter-2 (NCS2) (TC 2.A.40) family.</text>
</comment>
<dbReference type="InterPro" id="IPR006043">
    <property type="entry name" value="NCS2"/>
</dbReference>
<feature type="transmembrane region" description="Helical" evidence="7">
    <location>
        <begin position="440"/>
        <end position="461"/>
    </location>
</feature>
<comment type="caution">
    <text evidence="8">The sequence shown here is derived from an EMBL/GenBank/DDBJ whole genome shotgun (WGS) entry which is preliminary data.</text>
</comment>
<feature type="transmembrane region" description="Helical" evidence="7">
    <location>
        <begin position="521"/>
        <end position="543"/>
    </location>
</feature>
<feature type="transmembrane region" description="Helical" evidence="7">
    <location>
        <begin position="43"/>
        <end position="65"/>
    </location>
</feature>
<feature type="transmembrane region" description="Helical" evidence="7">
    <location>
        <begin position="119"/>
        <end position="138"/>
    </location>
</feature>
<feature type="transmembrane region" description="Helical" evidence="7">
    <location>
        <begin position="281"/>
        <end position="298"/>
    </location>
</feature>
<evidence type="ECO:0000256" key="6">
    <source>
        <dbReference type="ARBA" id="ARBA00023136"/>
    </source>
</evidence>
<dbReference type="InterPro" id="IPR006042">
    <property type="entry name" value="Xan_ur_permease"/>
</dbReference>
<evidence type="ECO:0000256" key="5">
    <source>
        <dbReference type="ARBA" id="ARBA00022989"/>
    </source>
</evidence>
<evidence type="ECO:0000313" key="9">
    <source>
        <dbReference type="Proteomes" id="UP001153069"/>
    </source>
</evidence>
<dbReference type="PROSITE" id="PS01116">
    <property type="entry name" value="XANTH_URACIL_PERMASE"/>
    <property type="match status" value="1"/>
</dbReference>
<dbReference type="GO" id="GO:0005886">
    <property type="term" value="C:plasma membrane"/>
    <property type="evidence" value="ECO:0007669"/>
    <property type="project" value="TreeGrafter"/>
</dbReference>
<dbReference type="PANTHER" id="PTHR42810:SF2">
    <property type="entry name" value="PURINE PERMEASE C1399.01C-RELATED"/>
    <property type="match status" value="1"/>
</dbReference>
<organism evidence="8 9">
    <name type="scientific">Seminavis robusta</name>
    <dbReference type="NCBI Taxonomy" id="568900"/>
    <lineage>
        <taxon>Eukaryota</taxon>
        <taxon>Sar</taxon>
        <taxon>Stramenopiles</taxon>
        <taxon>Ochrophyta</taxon>
        <taxon>Bacillariophyta</taxon>
        <taxon>Bacillariophyceae</taxon>
        <taxon>Bacillariophycidae</taxon>
        <taxon>Naviculales</taxon>
        <taxon>Naviculaceae</taxon>
        <taxon>Seminavis</taxon>
    </lineage>
</organism>
<keyword evidence="3" id="KW-0813">Transport</keyword>
<dbReference type="EMBL" id="CAICTM010000275">
    <property type="protein sequence ID" value="CAB9506722.1"/>
    <property type="molecule type" value="Genomic_DNA"/>
</dbReference>
<keyword evidence="5 7" id="KW-1133">Transmembrane helix</keyword>
<dbReference type="NCBIfam" id="TIGR00801">
    <property type="entry name" value="ncs2"/>
    <property type="match status" value="1"/>
</dbReference>
<feature type="transmembrane region" description="Helical" evidence="7">
    <location>
        <begin position="188"/>
        <end position="209"/>
    </location>
</feature>
<evidence type="ECO:0000256" key="2">
    <source>
        <dbReference type="ARBA" id="ARBA00008821"/>
    </source>
</evidence>
<keyword evidence="4 7" id="KW-0812">Transmembrane</keyword>
<feature type="transmembrane region" description="Helical" evidence="7">
    <location>
        <begin position="413"/>
        <end position="434"/>
    </location>
</feature>
<evidence type="ECO:0000256" key="1">
    <source>
        <dbReference type="ARBA" id="ARBA00004141"/>
    </source>
</evidence>